<comment type="caution">
    <text evidence="2">The sequence shown here is derived from an EMBL/GenBank/DDBJ whole genome shotgun (WGS) entry which is preliminary data.</text>
</comment>
<organism evidence="2 3">
    <name type="scientific">Lactobacillus helveticus</name>
    <name type="common">Lactobacillus suntoryeus</name>
    <dbReference type="NCBI Taxonomy" id="1587"/>
    <lineage>
        <taxon>Bacteria</taxon>
        <taxon>Bacillati</taxon>
        <taxon>Bacillota</taxon>
        <taxon>Bacilli</taxon>
        <taxon>Lactobacillales</taxon>
        <taxon>Lactobacillaceae</taxon>
        <taxon>Lactobacillus</taxon>
    </lineage>
</organism>
<sequence>MRTRGFSLDGNQLKLIAVVFMIFDHVYTYLLLDVLPAWCSLIARSVAPLFVYMLVEGCFHTSSRKRYLLRIIEAAMITWAGEIIINLMFHNVDPLTHKMTIYSIIEGNNILVTLAIYLGIMWTLELFRENKRR</sequence>
<feature type="transmembrane region" description="Helical" evidence="1">
    <location>
        <begin position="35"/>
        <end position="55"/>
    </location>
</feature>
<keyword evidence="1" id="KW-0472">Membrane</keyword>
<feature type="transmembrane region" description="Helical" evidence="1">
    <location>
        <begin position="109"/>
        <end position="127"/>
    </location>
</feature>
<feature type="transmembrane region" description="Helical" evidence="1">
    <location>
        <begin position="12"/>
        <end position="29"/>
    </location>
</feature>
<dbReference type="Proteomes" id="UP000618094">
    <property type="component" value="Unassembled WGS sequence"/>
</dbReference>
<gene>
    <name evidence="2" type="ORF">LHEH8_00870</name>
</gene>
<dbReference type="AlphaFoldDB" id="A0A8H9F6B7"/>
<dbReference type="RefSeq" id="WP_057729962.1">
    <property type="nucleotide sequence ID" value="NZ_BLYO01000016.1"/>
</dbReference>
<evidence type="ECO:0000256" key="1">
    <source>
        <dbReference type="SAM" id="Phobius"/>
    </source>
</evidence>
<feature type="transmembrane region" description="Helical" evidence="1">
    <location>
        <begin position="67"/>
        <end position="89"/>
    </location>
</feature>
<dbReference type="InterPro" id="IPR008875">
    <property type="entry name" value="TraX"/>
</dbReference>
<dbReference type="Pfam" id="PF05857">
    <property type="entry name" value="TraX"/>
    <property type="match status" value="1"/>
</dbReference>
<name>A0A8H9F6B7_LACHE</name>
<evidence type="ECO:0000313" key="3">
    <source>
        <dbReference type="Proteomes" id="UP000618094"/>
    </source>
</evidence>
<keyword evidence="1" id="KW-0812">Transmembrane</keyword>
<dbReference type="EMBL" id="BLYO01000016">
    <property type="protein sequence ID" value="GFO98331.1"/>
    <property type="molecule type" value="Genomic_DNA"/>
</dbReference>
<reference evidence="2" key="1">
    <citation type="submission" date="2020-07" db="EMBL/GenBank/DDBJ databases">
        <title>Draft genome sequence of Lactobacillus helveticus strain H-8.</title>
        <authorList>
            <person name="Endo A."/>
            <person name="Maeno S."/>
            <person name="Kido Y."/>
        </authorList>
    </citation>
    <scope>NUCLEOTIDE SEQUENCE</scope>
    <source>
        <strain evidence="2">H-8</strain>
    </source>
</reference>
<protein>
    <submittedName>
        <fullName evidence="2">Uncharacterized protein</fullName>
    </submittedName>
</protein>
<accession>A0A8H9F6B7</accession>
<proteinExistence type="predicted"/>
<evidence type="ECO:0000313" key="2">
    <source>
        <dbReference type="EMBL" id="GFO98331.1"/>
    </source>
</evidence>
<keyword evidence="1" id="KW-1133">Transmembrane helix</keyword>